<feature type="compositionally biased region" description="Basic and acidic residues" evidence="1">
    <location>
        <begin position="15"/>
        <end position="24"/>
    </location>
</feature>
<organism evidence="3 4">
    <name type="scientific">Bifidobacterium pullorum subsp. gallinarum</name>
    <dbReference type="NCBI Taxonomy" id="78344"/>
    <lineage>
        <taxon>Bacteria</taxon>
        <taxon>Bacillati</taxon>
        <taxon>Actinomycetota</taxon>
        <taxon>Actinomycetes</taxon>
        <taxon>Bifidobacteriales</taxon>
        <taxon>Bifidobacteriaceae</taxon>
        <taxon>Bifidobacterium</taxon>
    </lineage>
</organism>
<name>A0A087AP87_9BIFI</name>
<feature type="transmembrane region" description="Helical" evidence="2">
    <location>
        <begin position="72"/>
        <end position="94"/>
    </location>
</feature>
<evidence type="ECO:0000313" key="4">
    <source>
        <dbReference type="Proteomes" id="UP000029046"/>
    </source>
</evidence>
<keyword evidence="4" id="KW-1185">Reference proteome</keyword>
<keyword evidence="2" id="KW-1133">Transmembrane helix</keyword>
<dbReference type="eggNOG" id="ENOG5031JQA">
    <property type="taxonomic scope" value="Bacteria"/>
</dbReference>
<comment type="caution">
    <text evidence="3">The sequence shown here is derived from an EMBL/GenBank/DDBJ whole genome shotgun (WGS) entry which is preliminary data.</text>
</comment>
<proteinExistence type="predicted"/>
<evidence type="ECO:0000256" key="2">
    <source>
        <dbReference type="SAM" id="Phobius"/>
    </source>
</evidence>
<evidence type="ECO:0000256" key="1">
    <source>
        <dbReference type="SAM" id="MobiDB-lite"/>
    </source>
</evidence>
<keyword evidence="2" id="KW-0812">Transmembrane</keyword>
<reference evidence="3 4" key="1">
    <citation type="submission" date="2014-03" db="EMBL/GenBank/DDBJ databases">
        <title>Genomics of Bifidobacteria.</title>
        <authorList>
            <person name="Ventura M."/>
            <person name="Milani C."/>
            <person name="Lugli G.A."/>
        </authorList>
    </citation>
    <scope>NUCLEOTIDE SEQUENCE [LARGE SCALE GENOMIC DNA]</scope>
    <source>
        <strain evidence="3 4">LMG 11586</strain>
    </source>
</reference>
<gene>
    <name evidence="3" type="ORF">BIGA_1181</name>
</gene>
<dbReference type="OrthoDB" id="3237846at2"/>
<dbReference type="AlphaFoldDB" id="A0A087AP87"/>
<keyword evidence="2" id="KW-0472">Membrane</keyword>
<protein>
    <submittedName>
        <fullName evidence="3">Uncharacterized protein</fullName>
    </submittedName>
</protein>
<evidence type="ECO:0000313" key="3">
    <source>
        <dbReference type="EMBL" id="KFI60587.1"/>
    </source>
</evidence>
<dbReference type="Proteomes" id="UP000029046">
    <property type="component" value="Unassembled WGS sequence"/>
</dbReference>
<accession>A0A087AP87</accession>
<sequence length="269" mass="29302">MSERNDDDMAGTSDGAERHDDPGAREGIVFTEEQREALAGLASENTYAKQSKWQTLRELPMKDKWPFFAQHFLGATVAIVAAVVAVIAFVVNFVTQPPDPLLYIAGVNMSQGYTEPMEALERRFVADEGLDSELVTYDANFTITETGVSGGMVDGSSRLFTMASVGQVNTIITDEETFCELCQRGLTSALEEVLPADRIEAFESAGITVDSGVKDAQGDRLPLKGLDLDRSAEWTADGDLPEDAVLCFSNVTETGVEYPRAFVEFLDFA</sequence>
<feature type="region of interest" description="Disordered" evidence="1">
    <location>
        <begin position="1"/>
        <end position="26"/>
    </location>
</feature>
<dbReference type="EMBL" id="JGYX01000005">
    <property type="protein sequence ID" value="KFI60587.1"/>
    <property type="molecule type" value="Genomic_DNA"/>
</dbReference>
<dbReference type="RefSeq" id="WP_051917158.1">
    <property type="nucleotide sequence ID" value="NZ_JGYX01000005.1"/>
</dbReference>